<accession>A0A1B2HWA8</accession>
<evidence type="ECO:0000256" key="1">
    <source>
        <dbReference type="SAM" id="SignalP"/>
    </source>
</evidence>
<proteinExistence type="predicted"/>
<reference evidence="2 3" key="1">
    <citation type="submission" date="2016-07" db="EMBL/GenBank/DDBJ databases">
        <title>Complete genome sequence of the Lentzea guizhouensis DHS C013.</title>
        <authorList>
            <person name="Cao C."/>
        </authorList>
    </citation>
    <scope>NUCLEOTIDE SEQUENCE [LARGE SCALE GENOMIC DNA]</scope>
    <source>
        <strain evidence="2 3">DHS C013</strain>
    </source>
</reference>
<dbReference type="KEGG" id="led:BBK82_44620"/>
<feature type="signal peptide" evidence="1">
    <location>
        <begin position="1"/>
        <end position="27"/>
    </location>
</feature>
<dbReference type="InterPro" id="IPR001695">
    <property type="entry name" value="Lysyl_oxidase"/>
</dbReference>
<protein>
    <submittedName>
        <fullName evidence="2">Lysyl oxidase</fullName>
    </submittedName>
</protein>
<evidence type="ECO:0000313" key="3">
    <source>
        <dbReference type="Proteomes" id="UP000093053"/>
    </source>
</evidence>
<keyword evidence="1" id="KW-0732">Signal</keyword>
<feature type="chain" id="PRO_5008538640" evidence="1">
    <location>
        <begin position="28"/>
        <end position="322"/>
    </location>
</feature>
<evidence type="ECO:0000313" key="2">
    <source>
        <dbReference type="EMBL" id="ANZ41972.1"/>
    </source>
</evidence>
<dbReference type="RefSeq" id="WP_065920307.1">
    <property type="nucleotide sequence ID" value="NZ_CP016793.1"/>
</dbReference>
<dbReference type="AlphaFoldDB" id="A0A1B2HWA8"/>
<gene>
    <name evidence="2" type="ORF">BBK82_44620</name>
</gene>
<dbReference type="GO" id="GO:0016641">
    <property type="term" value="F:oxidoreductase activity, acting on the CH-NH2 group of donors, oxygen as acceptor"/>
    <property type="evidence" value="ECO:0007669"/>
    <property type="project" value="InterPro"/>
</dbReference>
<name>A0A1B2HWA8_9PSEU</name>
<sequence length="322" mass="35165">MVSRIGAVITALTVTAATLVSSQQVHAGSTQLLPDLRQAPIGCPGGFTGNPASCRDWDVCLVRDASKPRGQCAPDGRGRVEAVRLRFTTSIDNIGDGPLLLHAHRDNHDMPTMKVRQAIQSGEDGSIPRTYREANRETFSSAYYEPAESHEHWHLLNFEYFQLRTPDGNVVVTDRKNGFCIGDRYDVRDDLPNRPLDPATPAGNLAGQLNGHMCEHHNPAALDVMFGISVGSGDDYKHTVDFQWLDLTKVPSGVYDVVNVANPDRALLEKDYSNNASSMSISVQWPGGATNPPAVIDAAPVVRLLRSCPGQDRCAKRDKQAR</sequence>
<dbReference type="Pfam" id="PF01186">
    <property type="entry name" value="Lysyl_oxidase"/>
    <property type="match status" value="1"/>
</dbReference>
<dbReference type="OrthoDB" id="914406at2"/>
<organism evidence="2 3">
    <name type="scientific">Lentzea guizhouensis</name>
    <dbReference type="NCBI Taxonomy" id="1586287"/>
    <lineage>
        <taxon>Bacteria</taxon>
        <taxon>Bacillati</taxon>
        <taxon>Actinomycetota</taxon>
        <taxon>Actinomycetes</taxon>
        <taxon>Pseudonocardiales</taxon>
        <taxon>Pseudonocardiaceae</taxon>
        <taxon>Lentzea</taxon>
    </lineage>
</organism>
<dbReference type="Proteomes" id="UP000093053">
    <property type="component" value="Chromosome"/>
</dbReference>
<dbReference type="EMBL" id="CP016793">
    <property type="protein sequence ID" value="ANZ41972.1"/>
    <property type="molecule type" value="Genomic_DNA"/>
</dbReference>
<dbReference type="STRING" id="1586287.BBK82_44620"/>
<keyword evidence="3" id="KW-1185">Reference proteome</keyword>
<dbReference type="GO" id="GO:0005507">
    <property type="term" value="F:copper ion binding"/>
    <property type="evidence" value="ECO:0007669"/>
    <property type="project" value="InterPro"/>
</dbReference>